<dbReference type="InterPro" id="IPR011992">
    <property type="entry name" value="EF-hand-dom_pair"/>
</dbReference>
<dbReference type="SMART" id="SM00054">
    <property type="entry name" value="EFh"/>
    <property type="match status" value="2"/>
</dbReference>
<feature type="domain" description="EF-hand" evidence="3">
    <location>
        <begin position="130"/>
        <end position="165"/>
    </location>
</feature>
<dbReference type="PROSITE" id="PS50222">
    <property type="entry name" value="EF_HAND_2"/>
    <property type="match status" value="2"/>
</dbReference>
<gene>
    <name evidence="4" type="primary">MACF1</name>
    <name evidence="4" type="ORF">BLAG_LOCUS22252</name>
</gene>
<proteinExistence type="predicted"/>
<dbReference type="GO" id="GO:0005509">
    <property type="term" value="F:calcium ion binding"/>
    <property type="evidence" value="ECO:0007669"/>
    <property type="project" value="InterPro"/>
</dbReference>
<dbReference type="OrthoDB" id="418595at2759"/>
<name>A0A8K0ABB8_BRALA</name>
<protein>
    <submittedName>
        <fullName evidence="4">MACF1 protein</fullName>
    </submittedName>
</protein>
<keyword evidence="1" id="KW-0106">Calcium</keyword>
<dbReference type="EMBL" id="OV696692">
    <property type="protein sequence ID" value="CAH1269686.1"/>
    <property type="molecule type" value="Genomic_DNA"/>
</dbReference>
<dbReference type="PANTHER" id="PTHR47225">
    <property type="entry name" value="EF-HAND CALCIUM-BINDING DOMAIN-CONTAINING PROTEIN 12"/>
    <property type="match status" value="1"/>
</dbReference>
<dbReference type="SUPFAM" id="SSF47473">
    <property type="entry name" value="EF-hand"/>
    <property type="match status" value="1"/>
</dbReference>
<dbReference type="Gene3D" id="1.10.238.10">
    <property type="entry name" value="EF-hand"/>
    <property type="match status" value="1"/>
</dbReference>
<sequence length="319" mass="36600">MPGKKKKSGKKKKKKSARPTSGTGSAAEGVEDPETLVDPGSSDGKKKKKKKVVKKKLTKAEKAQEKLEKECSDYKANDQLYEAYVDRMDRWLRTNYGRSIDLFRKFDTNGDGVVSYEEFKSGMTDLGAPCTALELHLLCKLLDRDGDETIDYLEFSRGIRYVRDSDLEDDEEEEEDDLPRLVITRETLDSCPLACCKMGHWKGPYREKNPKYIDLELRLVTFDKMKNHPGHFNITVHAHLTIFGVIQIIKEETDIATTRLKVFSDDSRTQEALLFPDMTLAECGYEGDSRQNPEEVTLYYDYGVEFNDCPLLLCDYYFD</sequence>
<dbReference type="CDD" id="cd00051">
    <property type="entry name" value="EFh"/>
    <property type="match status" value="1"/>
</dbReference>
<feature type="compositionally biased region" description="Basic residues" evidence="2">
    <location>
        <begin position="45"/>
        <end position="55"/>
    </location>
</feature>
<dbReference type="PANTHER" id="PTHR47225:SF1">
    <property type="entry name" value="EF-HAND CALCIUM-BINDING DOMAIN-CONTAINING PROTEIN 12"/>
    <property type="match status" value="1"/>
</dbReference>
<organism evidence="4 5">
    <name type="scientific">Branchiostoma lanceolatum</name>
    <name type="common">Common lancelet</name>
    <name type="synonym">Amphioxus lanceolatum</name>
    <dbReference type="NCBI Taxonomy" id="7740"/>
    <lineage>
        <taxon>Eukaryota</taxon>
        <taxon>Metazoa</taxon>
        <taxon>Chordata</taxon>
        <taxon>Cephalochordata</taxon>
        <taxon>Leptocardii</taxon>
        <taxon>Amphioxiformes</taxon>
        <taxon>Branchiostomatidae</taxon>
        <taxon>Branchiostoma</taxon>
    </lineage>
</organism>
<feature type="compositionally biased region" description="Basic residues" evidence="2">
    <location>
        <begin position="1"/>
        <end position="17"/>
    </location>
</feature>
<dbReference type="InterPro" id="IPR042847">
    <property type="entry name" value="EFC12"/>
</dbReference>
<evidence type="ECO:0000256" key="1">
    <source>
        <dbReference type="ARBA" id="ARBA00022837"/>
    </source>
</evidence>
<dbReference type="PROSITE" id="PS00018">
    <property type="entry name" value="EF_HAND_1"/>
    <property type="match status" value="1"/>
</dbReference>
<evidence type="ECO:0000313" key="5">
    <source>
        <dbReference type="Proteomes" id="UP000838412"/>
    </source>
</evidence>
<evidence type="ECO:0000313" key="4">
    <source>
        <dbReference type="EMBL" id="CAH1269686.1"/>
    </source>
</evidence>
<dbReference type="InterPro" id="IPR002048">
    <property type="entry name" value="EF_hand_dom"/>
</dbReference>
<accession>A0A8K0ABB8</accession>
<dbReference type="AlphaFoldDB" id="A0A8K0ABB8"/>
<dbReference type="InterPro" id="IPR018247">
    <property type="entry name" value="EF_Hand_1_Ca_BS"/>
</dbReference>
<evidence type="ECO:0000256" key="2">
    <source>
        <dbReference type="SAM" id="MobiDB-lite"/>
    </source>
</evidence>
<keyword evidence="5" id="KW-1185">Reference proteome</keyword>
<dbReference type="Pfam" id="PF13499">
    <property type="entry name" value="EF-hand_7"/>
    <property type="match status" value="1"/>
</dbReference>
<reference evidence="4" key="1">
    <citation type="submission" date="2022-01" db="EMBL/GenBank/DDBJ databases">
        <authorList>
            <person name="Braso-Vives M."/>
        </authorList>
    </citation>
    <scope>NUCLEOTIDE SEQUENCE</scope>
</reference>
<feature type="region of interest" description="Disordered" evidence="2">
    <location>
        <begin position="1"/>
        <end position="55"/>
    </location>
</feature>
<dbReference type="Proteomes" id="UP000838412">
    <property type="component" value="Chromosome 7"/>
</dbReference>
<evidence type="ECO:0000259" key="3">
    <source>
        <dbReference type="PROSITE" id="PS50222"/>
    </source>
</evidence>
<feature type="domain" description="EF-hand" evidence="3">
    <location>
        <begin position="94"/>
        <end position="129"/>
    </location>
</feature>